<dbReference type="Gene3D" id="2.60.220.10">
    <property type="entry name" value="Polysaccharide lyase family 8-like, C-terminal"/>
    <property type="match status" value="1"/>
</dbReference>
<feature type="compositionally biased region" description="Low complexity" evidence="4">
    <location>
        <begin position="43"/>
        <end position="59"/>
    </location>
</feature>
<dbReference type="OrthoDB" id="5980780at2759"/>
<dbReference type="InterPro" id="IPR003159">
    <property type="entry name" value="Lyase_8_central_dom"/>
</dbReference>
<dbReference type="GO" id="GO:0030246">
    <property type="term" value="F:carbohydrate binding"/>
    <property type="evidence" value="ECO:0007669"/>
    <property type="project" value="InterPro"/>
</dbReference>
<dbReference type="EMBL" id="LUEZ02000080">
    <property type="protein sequence ID" value="RDB19288.1"/>
    <property type="molecule type" value="Genomic_DNA"/>
</dbReference>
<dbReference type="InterPro" id="IPR038970">
    <property type="entry name" value="Lyase_8"/>
</dbReference>
<keyword evidence="2" id="KW-0732">Signal</keyword>
<feature type="domain" description="Polysaccharide lyase 8 N-terminal alpha-helical" evidence="8">
    <location>
        <begin position="210"/>
        <end position="369"/>
    </location>
</feature>
<dbReference type="Pfam" id="PF02278">
    <property type="entry name" value="Lyase_8"/>
    <property type="match status" value="1"/>
</dbReference>
<protein>
    <submittedName>
        <fullName evidence="9">Chondroitinase-AC</fullName>
    </submittedName>
</protein>
<dbReference type="InterPro" id="IPR011013">
    <property type="entry name" value="Gal_mutarotase_sf_dom"/>
</dbReference>
<evidence type="ECO:0000259" key="7">
    <source>
        <dbReference type="Pfam" id="PF02884"/>
    </source>
</evidence>
<evidence type="ECO:0000256" key="5">
    <source>
        <dbReference type="SAM" id="Phobius"/>
    </source>
</evidence>
<organism evidence="9 10">
    <name type="scientific">Hypsizygus marmoreus</name>
    <name type="common">White beech mushroom</name>
    <name type="synonym">Agaricus marmoreus</name>
    <dbReference type="NCBI Taxonomy" id="39966"/>
    <lineage>
        <taxon>Eukaryota</taxon>
        <taxon>Fungi</taxon>
        <taxon>Dikarya</taxon>
        <taxon>Basidiomycota</taxon>
        <taxon>Agaricomycotina</taxon>
        <taxon>Agaricomycetes</taxon>
        <taxon>Agaricomycetidae</taxon>
        <taxon>Agaricales</taxon>
        <taxon>Tricholomatineae</taxon>
        <taxon>Lyophyllaceae</taxon>
        <taxon>Hypsizygus</taxon>
    </lineage>
</organism>
<dbReference type="Gene3D" id="2.70.98.10">
    <property type="match status" value="1"/>
</dbReference>
<comment type="caution">
    <text evidence="9">The sequence shown here is derived from an EMBL/GenBank/DDBJ whole genome shotgun (WGS) entry which is preliminary data.</text>
</comment>
<dbReference type="Proteomes" id="UP000076154">
    <property type="component" value="Unassembled WGS sequence"/>
</dbReference>
<dbReference type="PANTHER" id="PTHR38481">
    <property type="entry name" value="HYALURONATE LYASE"/>
    <property type="match status" value="1"/>
</dbReference>
<dbReference type="SUPFAM" id="SSF49863">
    <property type="entry name" value="Hyaluronate lyase-like, C-terminal domain"/>
    <property type="match status" value="1"/>
</dbReference>
<dbReference type="InterPro" id="IPR008929">
    <property type="entry name" value="Chondroitin_lyas"/>
</dbReference>
<dbReference type="SUPFAM" id="SSF48230">
    <property type="entry name" value="Chondroitin AC/alginate lyase"/>
    <property type="match status" value="1"/>
</dbReference>
<dbReference type="GO" id="GO:0005576">
    <property type="term" value="C:extracellular region"/>
    <property type="evidence" value="ECO:0007669"/>
    <property type="project" value="InterPro"/>
</dbReference>
<keyword evidence="10" id="KW-1185">Reference proteome</keyword>
<accession>A0A369JBN7</accession>
<sequence>MQASLLTLICYYTHALFILSFFFIHPSHGRLNVSSKHPLEAGSLPRSYSSSLTSPSGTLSRRRWHSKKKSRMGGHTSTPKRDSLGVIRERRVNSIIRGLNNGETKVISRWLETLDSNGKWPDSEVDYTTGCEARRANWPAQDHWRRIVLMTAAWYGGLHGHENYAKDEALRAAISLAIDYWFSRDFPGTACLGSGGKSGCPCSNPNNYLWNTNWYSNVILIPGLVGQTCLLLDDTLSSAQLQSCIRMTKRSYEYKVSELTGANTLDVASIGMDQALLTGNVDLLTDAYRRSHKELVIMDALRADGIRPDGAFGQHDGLLYNGNYGKVYTKDVLDIETYAAGTEFAADTASQSAFATLMEGNRWMIIRNTVTGVLHWDFSALGRFISFPIADKQATGSVDIDLKLVGDLGRSWQSQSLIDFENSLSDRSSSANAGNLVGNRMFYTNDYMVHRGQNYVSTIKMWSSRTRNSECINSQNPLGFHLADGVTYTYLRGDEYEDIAAAWDWNRIPGITTDYGATPLTCKNTNKLLGIEAFVGGTSDGQVGIAVMRYTNPVTKSFHFQKVWFFLEDDVQHVMVSDISSTSPQKPAISVLDQRRQKGPVIVDGTETDSASFSAARSLWHGGVGYKFSEGGSALSVEVGPRTGDWSKIGISEQPPVTVDLFSAWILHQGSESSSLSYTIFPGVGPDTFAERSHQCKLRTVQDDRHISAIYDEAHETFMAAFWDTTGGSVSFTPRIGSAPITIAVNANSALIFKLQDELVTVSDPSQSLSNVEVSLSREGTTKALVFTLPRGGEAGKSVTKHS</sequence>
<evidence type="ECO:0000313" key="10">
    <source>
        <dbReference type="Proteomes" id="UP000076154"/>
    </source>
</evidence>
<dbReference type="Gene3D" id="1.50.10.100">
    <property type="entry name" value="Chondroitin AC/alginate lyase"/>
    <property type="match status" value="1"/>
</dbReference>
<dbReference type="InterPro" id="IPR014718">
    <property type="entry name" value="GH-type_carb-bd"/>
</dbReference>
<keyword evidence="5" id="KW-0812">Transmembrane</keyword>
<dbReference type="Pfam" id="PF02884">
    <property type="entry name" value="Lyase_8_C"/>
    <property type="match status" value="1"/>
</dbReference>
<feature type="compositionally biased region" description="Basic residues" evidence="4">
    <location>
        <begin position="60"/>
        <end position="72"/>
    </location>
</feature>
<dbReference type="InterPro" id="IPR011071">
    <property type="entry name" value="Lyase_8-like_C"/>
</dbReference>
<dbReference type="SUPFAM" id="SSF74650">
    <property type="entry name" value="Galactose mutarotase-like"/>
    <property type="match status" value="1"/>
</dbReference>
<dbReference type="InterPro" id="IPR004103">
    <property type="entry name" value="Lyase_8_C"/>
</dbReference>
<feature type="domain" description="Polysaccharide lyase family 8 C-terminal" evidence="7">
    <location>
        <begin position="702"/>
        <end position="772"/>
    </location>
</feature>
<keyword evidence="3" id="KW-0456">Lyase</keyword>
<evidence type="ECO:0000313" key="9">
    <source>
        <dbReference type="EMBL" id="RDB19288.1"/>
    </source>
</evidence>
<dbReference type="Pfam" id="PF08124">
    <property type="entry name" value="Lyase_8_N"/>
    <property type="match status" value="1"/>
</dbReference>
<feature type="transmembrane region" description="Helical" evidence="5">
    <location>
        <begin position="5"/>
        <end position="24"/>
    </location>
</feature>
<evidence type="ECO:0000256" key="4">
    <source>
        <dbReference type="SAM" id="MobiDB-lite"/>
    </source>
</evidence>
<evidence type="ECO:0000256" key="2">
    <source>
        <dbReference type="ARBA" id="ARBA00022729"/>
    </source>
</evidence>
<dbReference type="GO" id="GO:0005975">
    <property type="term" value="P:carbohydrate metabolic process"/>
    <property type="evidence" value="ECO:0007669"/>
    <property type="project" value="InterPro"/>
</dbReference>
<evidence type="ECO:0000256" key="3">
    <source>
        <dbReference type="ARBA" id="ARBA00023239"/>
    </source>
</evidence>
<name>A0A369JBN7_HYPMA</name>
<keyword evidence="5" id="KW-0472">Membrane</keyword>
<dbReference type="GO" id="GO:0016837">
    <property type="term" value="F:carbon-oxygen lyase activity, acting on polysaccharides"/>
    <property type="evidence" value="ECO:0007669"/>
    <property type="project" value="UniProtKB-ARBA"/>
</dbReference>
<keyword evidence="5" id="KW-1133">Transmembrane helix</keyword>
<reference evidence="9" key="1">
    <citation type="submission" date="2018-04" db="EMBL/GenBank/DDBJ databases">
        <title>Whole genome sequencing of Hypsizygus marmoreus.</title>
        <authorList>
            <person name="Choi I.-G."/>
            <person name="Min B."/>
            <person name="Kim J.-G."/>
            <person name="Kim S."/>
            <person name="Oh Y.-L."/>
            <person name="Kong W.-S."/>
            <person name="Park H."/>
            <person name="Jeong J."/>
            <person name="Song E.-S."/>
        </authorList>
    </citation>
    <scope>NUCLEOTIDE SEQUENCE [LARGE SCALE GENOMIC DNA]</scope>
    <source>
        <strain evidence="9">51987-8</strain>
    </source>
</reference>
<feature type="domain" description="Polysaccharide lyase family 8 central" evidence="6">
    <location>
        <begin position="439"/>
        <end position="684"/>
    </location>
</feature>
<evidence type="ECO:0000256" key="1">
    <source>
        <dbReference type="ARBA" id="ARBA00006699"/>
    </source>
</evidence>
<evidence type="ECO:0000259" key="6">
    <source>
        <dbReference type="Pfam" id="PF02278"/>
    </source>
</evidence>
<evidence type="ECO:0000259" key="8">
    <source>
        <dbReference type="Pfam" id="PF08124"/>
    </source>
</evidence>
<dbReference type="PANTHER" id="PTHR38481:SF1">
    <property type="entry name" value="HYALURONATE LYASE"/>
    <property type="match status" value="1"/>
</dbReference>
<comment type="similarity">
    <text evidence="1">Belongs to the polysaccharide lyase 8 family.</text>
</comment>
<feature type="region of interest" description="Disordered" evidence="4">
    <location>
        <begin position="43"/>
        <end position="83"/>
    </location>
</feature>
<dbReference type="AlphaFoldDB" id="A0A369JBN7"/>
<dbReference type="InParanoid" id="A0A369JBN7"/>
<proteinExistence type="inferred from homology"/>
<dbReference type="InterPro" id="IPR012970">
    <property type="entry name" value="Lyase_8_alpha_N"/>
</dbReference>
<gene>
    <name evidence="9" type="primary">cslA_2</name>
    <name evidence="9" type="ORF">Hypma_013695</name>
</gene>